<organism evidence="2 3">
    <name type="scientific">Armillaria solidipes</name>
    <dbReference type="NCBI Taxonomy" id="1076256"/>
    <lineage>
        <taxon>Eukaryota</taxon>
        <taxon>Fungi</taxon>
        <taxon>Dikarya</taxon>
        <taxon>Basidiomycota</taxon>
        <taxon>Agaricomycotina</taxon>
        <taxon>Agaricomycetes</taxon>
        <taxon>Agaricomycetidae</taxon>
        <taxon>Agaricales</taxon>
        <taxon>Marasmiineae</taxon>
        <taxon>Physalacriaceae</taxon>
        <taxon>Armillaria</taxon>
    </lineage>
</organism>
<dbReference type="EMBL" id="KZ293464">
    <property type="protein sequence ID" value="PBK62711.1"/>
    <property type="molecule type" value="Genomic_DNA"/>
</dbReference>
<feature type="compositionally biased region" description="Polar residues" evidence="1">
    <location>
        <begin position="10"/>
        <end position="19"/>
    </location>
</feature>
<sequence length="159" mass="17913">MLAPRDSDDVQSQGTSCSGDSRHIGEDRSPKRVSLVTRATYQQFQAYSIGYRPPTAELDVDGQYTVMCWYLHMKPKTAHPKWRPSPQLHRIKTPTRDLLILHNKFPGITVYGAEPHNPGLSSNTQVWIAEPLPHSPTSFDCCQTVHRPRGATMMTISVE</sequence>
<accession>A0A2H3AVG7</accession>
<dbReference type="Proteomes" id="UP000218334">
    <property type="component" value="Unassembled WGS sequence"/>
</dbReference>
<name>A0A2H3AVG7_9AGAR</name>
<keyword evidence="3" id="KW-1185">Reference proteome</keyword>
<evidence type="ECO:0000313" key="3">
    <source>
        <dbReference type="Proteomes" id="UP000218334"/>
    </source>
</evidence>
<dbReference type="AlphaFoldDB" id="A0A2H3AVG7"/>
<protein>
    <submittedName>
        <fullName evidence="2">Uncharacterized protein</fullName>
    </submittedName>
</protein>
<reference evidence="3" key="1">
    <citation type="journal article" date="2017" name="Nat. Ecol. Evol.">
        <title>Genome expansion and lineage-specific genetic innovations in the forest pathogenic fungi Armillaria.</title>
        <authorList>
            <person name="Sipos G."/>
            <person name="Prasanna A.N."/>
            <person name="Walter M.C."/>
            <person name="O'Connor E."/>
            <person name="Balint B."/>
            <person name="Krizsan K."/>
            <person name="Kiss B."/>
            <person name="Hess J."/>
            <person name="Varga T."/>
            <person name="Slot J."/>
            <person name="Riley R."/>
            <person name="Boka B."/>
            <person name="Rigling D."/>
            <person name="Barry K."/>
            <person name="Lee J."/>
            <person name="Mihaltcheva S."/>
            <person name="LaButti K."/>
            <person name="Lipzen A."/>
            <person name="Waldron R."/>
            <person name="Moloney N.M."/>
            <person name="Sperisen C."/>
            <person name="Kredics L."/>
            <person name="Vagvoelgyi C."/>
            <person name="Patrignani A."/>
            <person name="Fitzpatrick D."/>
            <person name="Nagy I."/>
            <person name="Doyle S."/>
            <person name="Anderson J.B."/>
            <person name="Grigoriev I.V."/>
            <person name="Gueldener U."/>
            <person name="Muensterkoetter M."/>
            <person name="Nagy L.G."/>
        </authorList>
    </citation>
    <scope>NUCLEOTIDE SEQUENCE [LARGE SCALE GENOMIC DNA]</scope>
    <source>
        <strain evidence="3">28-4</strain>
    </source>
</reference>
<feature type="region of interest" description="Disordered" evidence="1">
    <location>
        <begin position="1"/>
        <end position="31"/>
    </location>
</feature>
<proteinExistence type="predicted"/>
<feature type="compositionally biased region" description="Basic and acidic residues" evidence="1">
    <location>
        <begin position="20"/>
        <end position="30"/>
    </location>
</feature>
<evidence type="ECO:0000313" key="2">
    <source>
        <dbReference type="EMBL" id="PBK62711.1"/>
    </source>
</evidence>
<evidence type="ECO:0000256" key="1">
    <source>
        <dbReference type="SAM" id="MobiDB-lite"/>
    </source>
</evidence>
<gene>
    <name evidence="2" type="ORF">ARMSODRAFT_601696</name>
</gene>